<evidence type="ECO:0000259" key="16">
    <source>
        <dbReference type="PROSITE" id="PS51762"/>
    </source>
</evidence>
<dbReference type="InterPro" id="IPR013320">
    <property type="entry name" value="ConA-like_dom_sf"/>
</dbReference>
<evidence type="ECO:0000256" key="11">
    <source>
        <dbReference type="ARBA" id="ARBA00023316"/>
    </source>
</evidence>
<proteinExistence type="inferred from homology"/>
<dbReference type="InterPro" id="IPR050546">
    <property type="entry name" value="Glycosyl_Hydrlase_16"/>
</dbReference>
<keyword evidence="9" id="KW-0325">Glycoprotein</keyword>
<name>A0ABR4PI52_9HELO</name>
<keyword evidence="7 17" id="KW-0378">Hydrolase</keyword>
<keyword evidence="8 14" id="KW-0472">Membrane</keyword>
<dbReference type="CDD" id="cd02183">
    <property type="entry name" value="GH16_fungal_CRH1_transglycosylase"/>
    <property type="match status" value="1"/>
</dbReference>
<evidence type="ECO:0000256" key="4">
    <source>
        <dbReference type="ARBA" id="ARBA00022676"/>
    </source>
</evidence>
<accession>A0ABR4PI52</accession>
<keyword evidence="18" id="KW-1185">Reference proteome</keyword>
<comment type="subcellular location">
    <subcellularLocation>
        <location evidence="2">Membrane</location>
    </subcellularLocation>
</comment>
<comment type="catalytic activity">
    <reaction evidence="1">
        <text>Random endo-hydrolysis of N-acetyl-beta-D-glucosaminide (1-&gt;4)-beta-linkages in chitin and chitodextrins.</text>
        <dbReference type="EC" id="3.2.1.14"/>
    </reaction>
</comment>
<dbReference type="InterPro" id="IPR000757">
    <property type="entry name" value="Beta-glucanase-like"/>
</dbReference>
<evidence type="ECO:0000256" key="9">
    <source>
        <dbReference type="ARBA" id="ARBA00023180"/>
    </source>
</evidence>
<evidence type="ECO:0000256" key="13">
    <source>
        <dbReference type="SAM" id="MobiDB-lite"/>
    </source>
</evidence>
<keyword evidence="14" id="KW-1133">Transmembrane helix</keyword>
<dbReference type="Gene3D" id="2.60.120.200">
    <property type="match status" value="1"/>
</dbReference>
<evidence type="ECO:0000256" key="15">
    <source>
        <dbReference type="SAM" id="SignalP"/>
    </source>
</evidence>
<keyword evidence="10" id="KW-0326">Glycosidase</keyword>
<feature type="domain" description="GH16" evidence="16">
    <location>
        <begin position="30"/>
        <end position="239"/>
    </location>
</feature>
<reference evidence="17 18" key="1">
    <citation type="submission" date="2024-06" db="EMBL/GenBank/DDBJ databases">
        <title>Complete genome of Phlyctema vagabunda strain 19-DSS-EL-015.</title>
        <authorList>
            <person name="Fiorenzani C."/>
        </authorList>
    </citation>
    <scope>NUCLEOTIDE SEQUENCE [LARGE SCALE GENOMIC DNA]</scope>
    <source>
        <strain evidence="17 18">19-DSS-EL-015</strain>
    </source>
</reference>
<evidence type="ECO:0000256" key="6">
    <source>
        <dbReference type="ARBA" id="ARBA00022729"/>
    </source>
</evidence>
<feature type="region of interest" description="Disordered" evidence="13">
    <location>
        <begin position="434"/>
        <end position="477"/>
    </location>
</feature>
<dbReference type="SUPFAM" id="SSF49899">
    <property type="entry name" value="Concanavalin A-like lectins/glucanases"/>
    <property type="match status" value="1"/>
</dbReference>
<gene>
    <name evidence="17" type="ORF">PVAG01_04766</name>
</gene>
<evidence type="ECO:0000313" key="17">
    <source>
        <dbReference type="EMBL" id="KAL3423019.1"/>
    </source>
</evidence>
<feature type="chain" id="PRO_5046617980" description="chitinase" evidence="15">
    <location>
        <begin position="22"/>
        <end position="477"/>
    </location>
</feature>
<evidence type="ECO:0000256" key="7">
    <source>
        <dbReference type="ARBA" id="ARBA00022801"/>
    </source>
</evidence>
<dbReference type="GO" id="GO:0016787">
    <property type="term" value="F:hydrolase activity"/>
    <property type="evidence" value="ECO:0007669"/>
    <property type="project" value="UniProtKB-KW"/>
</dbReference>
<dbReference type="PANTHER" id="PTHR10963">
    <property type="entry name" value="GLYCOSYL HYDROLASE-RELATED"/>
    <property type="match status" value="1"/>
</dbReference>
<sequence>MQFSTVALLAGASTLLTPVLAQTWSLCNPMNVTCPPNPALGMARNFVFNSSTTVAQAWNQTAGALSYGGNGAEFTIAKRKDSPTIQSQFYIFWGSFSVVMRAAPGQGVVSSMVLQSDDLDEVDWEFIGGNATSVQSNYYGKGNTTSYDRVQYHNMEDNQNQFHNYTVDWTSERLQWYIDGNLIRTLPYGDANGGLNFPQTPMNVRLGIWAGGDKDNSQGTIEWAGGETDYASPYTMYIQSTYVADYSTGKEYQWTDKSGSWQSIKAVEGNSTVKDTLTKVVVPEKSVADKFSELSSGSKLAIYCGGGGAAALLISAALFFCIRQRRAGRKEREEYNAQVERERELAYRDQMELRHKGLGGWNNQSNVGEDTLGGWSKTPNQDEKAGLMPGQANEVDRSMSRSPASSIVTPAPQWNGGNAGGLISDAGNAYNGGYGNRNVPTSPQGFNFQQEQGWPQQQPQPDVHRGFSQNQGGYQRF</sequence>
<keyword evidence="5" id="KW-0808">Transferase</keyword>
<evidence type="ECO:0000256" key="1">
    <source>
        <dbReference type="ARBA" id="ARBA00000822"/>
    </source>
</evidence>
<keyword evidence="14" id="KW-0812">Transmembrane</keyword>
<feature type="compositionally biased region" description="Polar residues" evidence="13">
    <location>
        <begin position="467"/>
        <end position="477"/>
    </location>
</feature>
<dbReference type="EC" id="3.2.1.14" evidence="3"/>
<evidence type="ECO:0000256" key="10">
    <source>
        <dbReference type="ARBA" id="ARBA00023295"/>
    </source>
</evidence>
<evidence type="ECO:0000256" key="3">
    <source>
        <dbReference type="ARBA" id="ARBA00012729"/>
    </source>
</evidence>
<keyword evidence="11" id="KW-0961">Cell wall biogenesis/degradation</keyword>
<dbReference type="Proteomes" id="UP001629113">
    <property type="component" value="Unassembled WGS sequence"/>
</dbReference>
<organism evidence="17 18">
    <name type="scientific">Phlyctema vagabunda</name>
    <dbReference type="NCBI Taxonomy" id="108571"/>
    <lineage>
        <taxon>Eukaryota</taxon>
        <taxon>Fungi</taxon>
        <taxon>Dikarya</taxon>
        <taxon>Ascomycota</taxon>
        <taxon>Pezizomycotina</taxon>
        <taxon>Leotiomycetes</taxon>
        <taxon>Helotiales</taxon>
        <taxon>Dermateaceae</taxon>
        <taxon>Phlyctema</taxon>
    </lineage>
</organism>
<feature type="region of interest" description="Disordered" evidence="13">
    <location>
        <begin position="358"/>
        <end position="397"/>
    </location>
</feature>
<dbReference type="Pfam" id="PF00722">
    <property type="entry name" value="Glyco_hydro_16"/>
    <property type="match status" value="1"/>
</dbReference>
<keyword evidence="4" id="KW-0328">Glycosyltransferase</keyword>
<evidence type="ECO:0000256" key="14">
    <source>
        <dbReference type="SAM" id="Phobius"/>
    </source>
</evidence>
<dbReference type="PROSITE" id="PS51762">
    <property type="entry name" value="GH16_2"/>
    <property type="match status" value="1"/>
</dbReference>
<feature type="compositionally biased region" description="Low complexity" evidence="13">
    <location>
        <begin position="449"/>
        <end position="461"/>
    </location>
</feature>
<evidence type="ECO:0000313" key="18">
    <source>
        <dbReference type="Proteomes" id="UP001629113"/>
    </source>
</evidence>
<feature type="signal peptide" evidence="15">
    <location>
        <begin position="1"/>
        <end position="21"/>
    </location>
</feature>
<evidence type="ECO:0000256" key="8">
    <source>
        <dbReference type="ARBA" id="ARBA00023136"/>
    </source>
</evidence>
<comment type="caution">
    <text evidence="17">The sequence shown here is derived from an EMBL/GenBank/DDBJ whole genome shotgun (WGS) entry which is preliminary data.</text>
</comment>
<keyword evidence="6 15" id="KW-0732">Signal</keyword>
<evidence type="ECO:0000256" key="12">
    <source>
        <dbReference type="ARBA" id="ARBA00038074"/>
    </source>
</evidence>
<dbReference type="EMBL" id="JBFCZG010000004">
    <property type="protein sequence ID" value="KAL3423019.1"/>
    <property type="molecule type" value="Genomic_DNA"/>
</dbReference>
<feature type="transmembrane region" description="Helical" evidence="14">
    <location>
        <begin position="300"/>
        <end position="322"/>
    </location>
</feature>
<feature type="compositionally biased region" description="Polar residues" evidence="13">
    <location>
        <begin position="439"/>
        <end position="448"/>
    </location>
</feature>
<protein>
    <recommendedName>
        <fullName evidence="3">chitinase</fullName>
        <ecNumber evidence="3">3.2.1.14</ecNumber>
    </recommendedName>
</protein>
<comment type="similarity">
    <text evidence="12">Belongs to the glycosyl hydrolase 16 family. CRH1 subfamily.</text>
</comment>
<dbReference type="PANTHER" id="PTHR10963:SF27">
    <property type="entry name" value="GLYCOSIDASE-RELATED"/>
    <property type="match status" value="1"/>
</dbReference>
<evidence type="ECO:0000256" key="2">
    <source>
        <dbReference type="ARBA" id="ARBA00004370"/>
    </source>
</evidence>
<evidence type="ECO:0000256" key="5">
    <source>
        <dbReference type="ARBA" id="ARBA00022679"/>
    </source>
</evidence>